<protein>
    <recommendedName>
        <fullName evidence="2">DUF4283 domain-containing protein</fullName>
    </recommendedName>
</protein>
<keyword evidence="4" id="KW-1185">Reference proteome</keyword>
<reference evidence="3 4" key="1">
    <citation type="submission" date="2020-10" db="EMBL/GenBank/DDBJ databases">
        <title>The Coptis chinensis genome and diversification of protoberbering-type alkaloids.</title>
        <authorList>
            <person name="Wang B."/>
            <person name="Shu S."/>
            <person name="Song C."/>
            <person name="Liu Y."/>
        </authorList>
    </citation>
    <scope>NUCLEOTIDE SEQUENCE [LARGE SCALE GENOMIC DNA]</scope>
    <source>
        <strain evidence="3">HL-2020</strain>
        <tissue evidence="3">Leaf</tissue>
    </source>
</reference>
<evidence type="ECO:0000259" key="2">
    <source>
        <dbReference type="Pfam" id="PF14111"/>
    </source>
</evidence>
<dbReference type="PANTHER" id="PTHR31286:SF180">
    <property type="entry name" value="OS10G0362600 PROTEIN"/>
    <property type="match status" value="1"/>
</dbReference>
<evidence type="ECO:0000313" key="4">
    <source>
        <dbReference type="Proteomes" id="UP000631114"/>
    </source>
</evidence>
<evidence type="ECO:0000313" key="3">
    <source>
        <dbReference type="EMBL" id="KAF9615835.1"/>
    </source>
</evidence>
<dbReference type="PANTHER" id="PTHR31286">
    <property type="entry name" value="GLYCINE-RICH CELL WALL STRUCTURAL PROTEIN 1.8-LIKE"/>
    <property type="match status" value="1"/>
</dbReference>
<dbReference type="Proteomes" id="UP000631114">
    <property type="component" value="Unassembled WGS sequence"/>
</dbReference>
<dbReference type="OrthoDB" id="994333at2759"/>
<gene>
    <name evidence="3" type="ORF">IFM89_026675</name>
</gene>
<organism evidence="3 4">
    <name type="scientific">Coptis chinensis</name>
    <dbReference type="NCBI Taxonomy" id="261450"/>
    <lineage>
        <taxon>Eukaryota</taxon>
        <taxon>Viridiplantae</taxon>
        <taxon>Streptophyta</taxon>
        <taxon>Embryophyta</taxon>
        <taxon>Tracheophyta</taxon>
        <taxon>Spermatophyta</taxon>
        <taxon>Magnoliopsida</taxon>
        <taxon>Ranunculales</taxon>
        <taxon>Ranunculaceae</taxon>
        <taxon>Coptidoideae</taxon>
        <taxon>Coptis</taxon>
    </lineage>
</organism>
<dbReference type="InterPro" id="IPR025558">
    <property type="entry name" value="DUF4283"/>
</dbReference>
<dbReference type="AlphaFoldDB" id="A0A835M1T3"/>
<evidence type="ECO:0000256" key="1">
    <source>
        <dbReference type="SAM" id="MobiDB-lite"/>
    </source>
</evidence>
<name>A0A835M1T3_9MAGN</name>
<sequence>MKNLFCSKEKHVVKIGCKNPREVLTDHTTLVGKLYGGKHISLQDLADEVHRCWQIKGETKIEVISKGIYKMVFAEVEDYQHVKTNGPWVIQGFILSIKKVDDLGSMGEDRSFDRVDFWVQIFGLPRDRINEKNVHTVGSTLGKVKGMDLHCSAAFKNPVARVRVRSPKDIKNNFSFGLRANVFYNGDAVPIPASITFSGPPQKPRMDQIPARNRTPPGKKLWKGDGLWSPPLKDAQVVASVEVKSKGTEGISEVLTEHRTDTSVWMITESVTVGKAELGTDSNKGVDLDMTDMEKAHGSGAKAGPMDPDQRLEESCEALVLWSPSSGMMDMDQEKIPREYEKAILGGDESDKSDSSGGLMDGDTCQYYKASSIWPGVREALLEVKSRSQWVIGNGAKADLIRDNWLSSTSLQTSLELTLPQLKGFNAKVNSILVNNNWSIPPILQNMLDHR</sequence>
<accession>A0A835M1T3</accession>
<comment type="caution">
    <text evidence="3">The sequence shown here is derived from an EMBL/GenBank/DDBJ whole genome shotgun (WGS) entry which is preliminary data.</text>
</comment>
<feature type="domain" description="DUF4283" evidence="2">
    <location>
        <begin position="29"/>
        <end position="99"/>
    </location>
</feature>
<dbReference type="Pfam" id="PF14111">
    <property type="entry name" value="DUF4283"/>
    <property type="match status" value="1"/>
</dbReference>
<feature type="region of interest" description="Disordered" evidence="1">
    <location>
        <begin position="195"/>
        <end position="226"/>
    </location>
</feature>
<dbReference type="InterPro" id="IPR040256">
    <property type="entry name" value="At4g02000-like"/>
</dbReference>
<dbReference type="EMBL" id="JADFTS010000003">
    <property type="protein sequence ID" value="KAF9615835.1"/>
    <property type="molecule type" value="Genomic_DNA"/>
</dbReference>
<proteinExistence type="predicted"/>